<sequence length="313" mass="35764">MDLTISKKQKTQHLLTIITLETSDPETRITPVSSDATLRETGISPGNLDTMIRLEETDLGNQKLPQTIGTPETTNQKGRRSSDATTDIYENENPTSNIVAPTSPNSSILMDSSVPGPSFAFEMNQYDSKKTTDCPEEKQPSLVILSPETAGRCNVLKRRHIPRNVDQEHKESPIYTQIAQENDEWKKKPHFERRRMFHLAKHIVSIVLFILDLVFDWVEYSEMNKTGNYTIAADRSVNNIMLFMGFYDVCTLDCTVDATEILIALDGLFSFFKLSWRFFTSCKCCAVYWKNPIRQHPACPKTSYKDWTSTPYR</sequence>
<dbReference type="OrthoDB" id="6124176at2759"/>
<dbReference type="Proteomes" id="UP000596742">
    <property type="component" value="Unassembled WGS sequence"/>
</dbReference>
<organism evidence="2 3">
    <name type="scientific">Mytilus galloprovincialis</name>
    <name type="common">Mediterranean mussel</name>
    <dbReference type="NCBI Taxonomy" id="29158"/>
    <lineage>
        <taxon>Eukaryota</taxon>
        <taxon>Metazoa</taxon>
        <taxon>Spiralia</taxon>
        <taxon>Lophotrochozoa</taxon>
        <taxon>Mollusca</taxon>
        <taxon>Bivalvia</taxon>
        <taxon>Autobranchia</taxon>
        <taxon>Pteriomorphia</taxon>
        <taxon>Mytilida</taxon>
        <taxon>Mytiloidea</taxon>
        <taxon>Mytilidae</taxon>
        <taxon>Mytilinae</taxon>
        <taxon>Mytilus</taxon>
    </lineage>
</organism>
<protein>
    <submittedName>
        <fullName evidence="2">Uncharacterized protein</fullName>
    </submittedName>
</protein>
<evidence type="ECO:0000313" key="2">
    <source>
        <dbReference type="EMBL" id="VDI84098.1"/>
    </source>
</evidence>
<dbReference type="AlphaFoldDB" id="A0A8B6HTY3"/>
<name>A0A8B6HTY3_MYTGA</name>
<accession>A0A8B6HTY3</accession>
<feature type="region of interest" description="Disordered" evidence="1">
    <location>
        <begin position="62"/>
        <end position="105"/>
    </location>
</feature>
<reference evidence="2" key="1">
    <citation type="submission" date="2018-11" db="EMBL/GenBank/DDBJ databases">
        <authorList>
            <person name="Alioto T."/>
            <person name="Alioto T."/>
        </authorList>
    </citation>
    <scope>NUCLEOTIDE SEQUENCE</scope>
</reference>
<evidence type="ECO:0000313" key="3">
    <source>
        <dbReference type="Proteomes" id="UP000596742"/>
    </source>
</evidence>
<feature type="compositionally biased region" description="Polar residues" evidence="1">
    <location>
        <begin position="92"/>
        <end position="105"/>
    </location>
</feature>
<feature type="compositionally biased region" description="Polar residues" evidence="1">
    <location>
        <begin position="62"/>
        <end position="76"/>
    </location>
</feature>
<proteinExistence type="predicted"/>
<gene>
    <name evidence="2" type="ORF">MGAL_10B022825</name>
</gene>
<keyword evidence="3" id="KW-1185">Reference proteome</keyword>
<dbReference type="EMBL" id="UYJE01010539">
    <property type="protein sequence ID" value="VDI84098.1"/>
    <property type="molecule type" value="Genomic_DNA"/>
</dbReference>
<evidence type="ECO:0000256" key="1">
    <source>
        <dbReference type="SAM" id="MobiDB-lite"/>
    </source>
</evidence>
<comment type="caution">
    <text evidence="2">The sequence shown here is derived from an EMBL/GenBank/DDBJ whole genome shotgun (WGS) entry which is preliminary data.</text>
</comment>